<dbReference type="GO" id="GO:0005351">
    <property type="term" value="F:carbohydrate:proton symporter activity"/>
    <property type="evidence" value="ECO:0007669"/>
    <property type="project" value="TreeGrafter"/>
</dbReference>
<comment type="caution">
    <text evidence="9">The sequence shown here is derived from an EMBL/GenBank/DDBJ whole genome shotgun (WGS) entry which is preliminary data.</text>
</comment>
<feature type="transmembrane region" description="Helical" evidence="7">
    <location>
        <begin position="123"/>
        <end position="142"/>
    </location>
</feature>
<comment type="similarity">
    <text evidence="2">Belongs to the major facilitator superfamily. Sugar transporter (TC 2.A.1.1) family.</text>
</comment>
<keyword evidence="5 7" id="KW-1133">Transmembrane helix</keyword>
<dbReference type="PANTHER" id="PTHR48022:SF68">
    <property type="entry name" value="MAJOR FACILITATOR SUPERFAMILY (MFS) PROFILE DOMAIN-CONTAINING PROTEIN-RELATED"/>
    <property type="match status" value="1"/>
</dbReference>
<keyword evidence="4 7" id="KW-0812">Transmembrane</keyword>
<dbReference type="InterPro" id="IPR036259">
    <property type="entry name" value="MFS_trans_sf"/>
</dbReference>
<feature type="transmembrane region" description="Helical" evidence="7">
    <location>
        <begin position="70"/>
        <end position="88"/>
    </location>
</feature>
<dbReference type="PROSITE" id="PS00217">
    <property type="entry name" value="SUGAR_TRANSPORT_2"/>
    <property type="match status" value="1"/>
</dbReference>
<keyword evidence="10" id="KW-1185">Reference proteome</keyword>
<evidence type="ECO:0000259" key="8">
    <source>
        <dbReference type="PROSITE" id="PS50850"/>
    </source>
</evidence>
<dbReference type="OrthoDB" id="6612291at2759"/>
<sequence length="488" mass="52793">MGITTLRGKSLGRVIGLVGAVGFVLQGYDQAVANGLLTLGSFIAIFPQIDTVNTHGSQKSHNSTIQGTTVAIYEVGCALGALGCVFLGDKLGRRKTIFLAGCVALVGIVIQASPFALGQLISGRVITGLGVGGFTATIPMYVSESSGAEARGRMVLLEGWFAIGGIVLATWLEFGLYYVSDNSVSWRFPIAFQGIFALVVVSCILFLPESPRWLARVDRMEEAAEVLSRMEDVPVESEHVAQELEIIKQSLFLDAADESTVSTSPFALTNNRHLHRTAIAVGVNILAQMTGCLQIWQFIAAGIAVLLIDRVGRRPLLLTAAAGMTIAQTCLAGLSSDLSNKSAAGASILFYFMALFCFPIGLFLVPFMYAAEIAPLRTRAKVTAMSAAANWLFNFLLAEVTPIGFATIQWRYYIIYACISAFAFIFFYLFCPETKGRTLEEIDDIFVQSKSVFDPVRIAREIPFQTELLAHIDDTEKVGAKDECVENA</sequence>
<proteinExistence type="inferred from homology"/>
<dbReference type="Gene3D" id="1.20.1250.20">
    <property type="entry name" value="MFS general substrate transporter like domains"/>
    <property type="match status" value="2"/>
</dbReference>
<dbReference type="RefSeq" id="XP_056481395.1">
    <property type="nucleotide sequence ID" value="XM_056637888.1"/>
</dbReference>
<keyword evidence="3" id="KW-0813">Transport</keyword>
<dbReference type="Pfam" id="PF00083">
    <property type="entry name" value="Sugar_tr"/>
    <property type="match status" value="1"/>
</dbReference>
<feature type="transmembrane region" description="Helical" evidence="7">
    <location>
        <begin position="97"/>
        <end position="117"/>
    </location>
</feature>
<feature type="transmembrane region" description="Helical" evidence="7">
    <location>
        <begin position="12"/>
        <end position="28"/>
    </location>
</feature>
<dbReference type="PROSITE" id="PS00216">
    <property type="entry name" value="SUGAR_TRANSPORT_1"/>
    <property type="match status" value="1"/>
</dbReference>
<evidence type="ECO:0000256" key="5">
    <source>
        <dbReference type="ARBA" id="ARBA00022989"/>
    </source>
</evidence>
<organism evidence="9 10">
    <name type="scientific">Penicillium cosmopolitanum</name>
    <dbReference type="NCBI Taxonomy" id="1131564"/>
    <lineage>
        <taxon>Eukaryota</taxon>
        <taxon>Fungi</taxon>
        <taxon>Dikarya</taxon>
        <taxon>Ascomycota</taxon>
        <taxon>Pezizomycotina</taxon>
        <taxon>Eurotiomycetes</taxon>
        <taxon>Eurotiomycetidae</taxon>
        <taxon>Eurotiales</taxon>
        <taxon>Aspergillaceae</taxon>
        <taxon>Penicillium</taxon>
    </lineage>
</organism>
<evidence type="ECO:0000256" key="2">
    <source>
        <dbReference type="ARBA" id="ARBA00010992"/>
    </source>
</evidence>
<dbReference type="InterPro" id="IPR020846">
    <property type="entry name" value="MFS_dom"/>
</dbReference>
<name>A0A9W9SE63_9EURO</name>
<dbReference type="GO" id="GO:0016020">
    <property type="term" value="C:membrane"/>
    <property type="evidence" value="ECO:0007669"/>
    <property type="project" value="UniProtKB-SubCell"/>
</dbReference>
<reference evidence="9" key="1">
    <citation type="submission" date="2022-12" db="EMBL/GenBank/DDBJ databases">
        <authorList>
            <person name="Petersen C."/>
        </authorList>
    </citation>
    <scope>NUCLEOTIDE SEQUENCE</scope>
    <source>
        <strain evidence="9">IBT 29677</strain>
    </source>
</reference>
<feature type="transmembrane region" description="Helical" evidence="7">
    <location>
        <begin position="190"/>
        <end position="207"/>
    </location>
</feature>
<evidence type="ECO:0000256" key="4">
    <source>
        <dbReference type="ARBA" id="ARBA00022692"/>
    </source>
</evidence>
<evidence type="ECO:0000313" key="10">
    <source>
        <dbReference type="Proteomes" id="UP001147747"/>
    </source>
</evidence>
<feature type="domain" description="Major facilitator superfamily (MFS) profile" evidence="8">
    <location>
        <begin position="15"/>
        <end position="435"/>
    </location>
</feature>
<comment type="subcellular location">
    <subcellularLocation>
        <location evidence="1">Membrane</location>
        <topology evidence="1">Multi-pass membrane protein</topology>
    </subcellularLocation>
</comment>
<evidence type="ECO:0000256" key="6">
    <source>
        <dbReference type="ARBA" id="ARBA00023136"/>
    </source>
</evidence>
<evidence type="ECO:0000256" key="1">
    <source>
        <dbReference type="ARBA" id="ARBA00004141"/>
    </source>
</evidence>
<reference evidence="9" key="2">
    <citation type="journal article" date="2023" name="IMA Fungus">
        <title>Comparative genomic study of the Penicillium genus elucidates a diverse pangenome and 15 lateral gene transfer events.</title>
        <authorList>
            <person name="Petersen C."/>
            <person name="Sorensen T."/>
            <person name="Nielsen M.R."/>
            <person name="Sondergaard T.E."/>
            <person name="Sorensen J.L."/>
            <person name="Fitzpatrick D.A."/>
            <person name="Frisvad J.C."/>
            <person name="Nielsen K.L."/>
        </authorList>
    </citation>
    <scope>NUCLEOTIDE SEQUENCE</scope>
    <source>
        <strain evidence="9">IBT 29677</strain>
    </source>
</reference>
<dbReference type="InterPro" id="IPR005828">
    <property type="entry name" value="MFS_sugar_transport-like"/>
</dbReference>
<dbReference type="PRINTS" id="PR00171">
    <property type="entry name" value="SUGRTRNSPORT"/>
</dbReference>
<dbReference type="InterPro" id="IPR050360">
    <property type="entry name" value="MFS_Sugar_Transporters"/>
</dbReference>
<keyword evidence="6 7" id="KW-0472">Membrane</keyword>
<feature type="transmembrane region" description="Helical" evidence="7">
    <location>
        <begin position="348"/>
        <end position="370"/>
    </location>
</feature>
<feature type="transmembrane region" description="Helical" evidence="7">
    <location>
        <begin position="412"/>
        <end position="431"/>
    </location>
</feature>
<gene>
    <name evidence="9" type="ORF">N7509_013251</name>
</gene>
<evidence type="ECO:0000313" key="9">
    <source>
        <dbReference type="EMBL" id="KAJ5376365.1"/>
    </source>
</evidence>
<dbReference type="SUPFAM" id="SSF103473">
    <property type="entry name" value="MFS general substrate transporter"/>
    <property type="match status" value="1"/>
</dbReference>
<feature type="transmembrane region" description="Helical" evidence="7">
    <location>
        <begin position="154"/>
        <end position="178"/>
    </location>
</feature>
<dbReference type="InterPro" id="IPR005829">
    <property type="entry name" value="Sugar_transporter_CS"/>
</dbReference>
<evidence type="ECO:0000256" key="7">
    <source>
        <dbReference type="SAM" id="Phobius"/>
    </source>
</evidence>
<dbReference type="AlphaFoldDB" id="A0A9W9SE63"/>
<dbReference type="Proteomes" id="UP001147747">
    <property type="component" value="Unassembled WGS sequence"/>
</dbReference>
<dbReference type="GeneID" id="81376868"/>
<dbReference type="PROSITE" id="PS50850">
    <property type="entry name" value="MFS"/>
    <property type="match status" value="1"/>
</dbReference>
<dbReference type="InterPro" id="IPR003663">
    <property type="entry name" value="Sugar/inositol_transpt"/>
</dbReference>
<accession>A0A9W9SE63</accession>
<dbReference type="EMBL" id="JAPZBU010000012">
    <property type="protein sequence ID" value="KAJ5376365.1"/>
    <property type="molecule type" value="Genomic_DNA"/>
</dbReference>
<evidence type="ECO:0000256" key="3">
    <source>
        <dbReference type="ARBA" id="ARBA00022448"/>
    </source>
</evidence>
<feature type="transmembrane region" description="Helical" evidence="7">
    <location>
        <begin position="382"/>
        <end position="406"/>
    </location>
</feature>
<protein>
    <recommendedName>
        <fullName evidence="8">Major facilitator superfamily (MFS) profile domain-containing protein</fullName>
    </recommendedName>
</protein>
<dbReference type="PANTHER" id="PTHR48022">
    <property type="entry name" value="PLASTIDIC GLUCOSE TRANSPORTER 4"/>
    <property type="match status" value="1"/>
</dbReference>